<organism evidence="1 2">
    <name type="scientific">Legionella longbeachae serogroup 1 (strain NSW150)</name>
    <dbReference type="NCBI Taxonomy" id="661367"/>
    <lineage>
        <taxon>Bacteria</taxon>
        <taxon>Pseudomonadati</taxon>
        <taxon>Pseudomonadota</taxon>
        <taxon>Gammaproteobacteria</taxon>
        <taxon>Legionellales</taxon>
        <taxon>Legionellaceae</taxon>
        <taxon>Legionella</taxon>
    </lineage>
</organism>
<dbReference type="STRING" id="661367.LLO_2980"/>
<protein>
    <submittedName>
        <fullName evidence="1">Uncharacterized protein</fullName>
    </submittedName>
</protein>
<reference evidence="1 2" key="1">
    <citation type="journal article" date="2010" name="PLoS Genet.">
        <title>Analysis of the Legionella longbeachae genome and transcriptome uncovers unique strategies to cause Legionnaires' disease.</title>
        <authorList>
            <person name="Cazalet C."/>
            <person name="Gomez-Valero L."/>
            <person name="Rusniok C."/>
            <person name="Lomma M."/>
            <person name="Dervins-Ravault D."/>
            <person name="Newton H."/>
            <person name="Sansom F."/>
            <person name="Jarraud S."/>
            <person name="Zidane N."/>
            <person name="Ma L."/>
            <person name="Bouchier C."/>
            <person name="Etienne J."/>
            <person name="Hartland E."/>
            <person name="Buchrieser C."/>
        </authorList>
    </citation>
    <scope>NUCLEOTIDE SEQUENCE [LARGE SCALE GENOMIC DNA]</scope>
    <source>
        <strain evidence="1 2">NSW150</strain>
    </source>
</reference>
<dbReference type="HOGENOM" id="CLU_2825811_0_0_6"/>
<gene>
    <name evidence="1" type="ordered locus">LLO_2980</name>
</gene>
<keyword evidence="2" id="KW-1185">Reference proteome</keyword>
<dbReference type="EMBL" id="FN650140">
    <property type="protein sequence ID" value="CBJ13427.1"/>
    <property type="molecule type" value="Genomic_DNA"/>
</dbReference>
<dbReference type="Proteomes" id="UP000001060">
    <property type="component" value="Chromosome"/>
</dbReference>
<proteinExistence type="predicted"/>
<name>D3HLU7_LEGLN</name>
<evidence type="ECO:0000313" key="2">
    <source>
        <dbReference type="Proteomes" id="UP000001060"/>
    </source>
</evidence>
<sequence>MSIVRILQLKAQARLLLGRKSLSLLIKAGDTDIFSQLKGPFFSVLDDNSAVIPEWNKFNSCISFVN</sequence>
<dbReference type="AlphaFoldDB" id="D3HLU7"/>
<evidence type="ECO:0000313" key="1">
    <source>
        <dbReference type="EMBL" id="CBJ13427.1"/>
    </source>
</evidence>
<accession>D3HLU7</accession>
<dbReference type="KEGG" id="llo:LLO_2980"/>